<evidence type="ECO:0000259" key="1">
    <source>
        <dbReference type="SMART" id="SM00481"/>
    </source>
</evidence>
<evidence type="ECO:0000313" key="3">
    <source>
        <dbReference type="Proteomes" id="UP000184442"/>
    </source>
</evidence>
<dbReference type="InterPro" id="IPR003141">
    <property type="entry name" value="Pol/His_phosphatase_N"/>
</dbReference>
<dbReference type="InterPro" id="IPR004013">
    <property type="entry name" value="PHP_dom"/>
</dbReference>
<proteinExistence type="predicted"/>
<dbReference type="Gene3D" id="3.20.20.140">
    <property type="entry name" value="Metal-dependent hydrolases"/>
    <property type="match status" value="1"/>
</dbReference>
<dbReference type="STRING" id="1122184.SAMN02745176_01072"/>
<dbReference type="CDD" id="cd07438">
    <property type="entry name" value="PHP_HisPPase_AMP"/>
    <property type="match status" value="1"/>
</dbReference>
<dbReference type="Proteomes" id="UP000184442">
    <property type="component" value="Unassembled WGS sequence"/>
</dbReference>
<dbReference type="Gene3D" id="1.10.150.650">
    <property type="match status" value="1"/>
</dbReference>
<dbReference type="Pfam" id="PF02811">
    <property type="entry name" value="PHP"/>
    <property type="match status" value="1"/>
</dbReference>
<dbReference type="PANTHER" id="PTHR42924:SF3">
    <property type="entry name" value="POLYMERASE_HISTIDINOL PHOSPHATASE N-TERMINAL DOMAIN-CONTAINING PROTEIN"/>
    <property type="match status" value="1"/>
</dbReference>
<organism evidence="2 3">
    <name type="scientific">Lutispora thermophila DSM 19022</name>
    <dbReference type="NCBI Taxonomy" id="1122184"/>
    <lineage>
        <taxon>Bacteria</taxon>
        <taxon>Bacillati</taxon>
        <taxon>Bacillota</taxon>
        <taxon>Clostridia</taxon>
        <taxon>Lutisporales</taxon>
        <taxon>Lutisporaceae</taxon>
        <taxon>Lutispora</taxon>
    </lineage>
</organism>
<dbReference type="SUPFAM" id="SSF89550">
    <property type="entry name" value="PHP domain-like"/>
    <property type="match status" value="1"/>
</dbReference>
<dbReference type="OrthoDB" id="9804333at2"/>
<dbReference type="InterPro" id="IPR052018">
    <property type="entry name" value="PHP_domain"/>
</dbReference>
<dbReference type="AlphaFoldDB" id="A0A1M6D9I8"/>
<feature type="domain" description="Polymerase/histidinol phosphatase N-terminal" evidence="1">
    <location>
        <begin position="6"/>
        <end position="71"/>
    </location>
</feature>
<dbReference type="GO" id="GO:0004534">
    <property type="term" value="F:5'-3' RNA exonuclease activity"/>
    <property type="evidence" value="ECO:0007669"/>
    <property type="project" value="TreeGrafter"/>
</dbReference>
<protein>
    <recommendedName>
        <fullName evidence="1">Polymerase/histidinol phosphatase N-terminal domain-containing protein</fullName>
    </recommendedName>
</protein>
<dbReference type="PANTHER" id="PTHR42924">
    <property type="entry name" value="EXONUCLEASE"/>
    <property type="match status" value="1"/>
</dbReference>
<accession>A0A1M6D9I8</accession>
<dbReference type="GO" id="GO:0035312">
    <property type="term" value="F:5'-3' DNA exonuclease activity"/>
    <property type="evidence" value="ECO:0007669"/>
    <property type="project" value="TreeGrafter"/>
</dbReference>
<dbReference type="SMART" id="SM00481">
    <property type="entry name" value="POLIIIAc"/>
    <property type="match status" value="1"/>
</dbReference>
<gene>
    <name evidence="2" type="ORF">SAMN02745176_01072</name>
</gene>
<dbReference type="RefSeq" id="WP_073025198.1">
    <property type="nucleotide sequence ID" value="NZ_FQZS01000006.1"/>
</dbReference>
<keyword evidence="3" id="KW-1185">Reference proteome</keyword>
<dbReference type="EMBL" id="FQZS01000006">
    <property type="protein sequence ID" value="SHI69648.1"/>
    <property type="molecule type" value="Genomic_DNA"/>
</dbReference>
<dbReference type="InterPro" id="IPR016195">
    <property type="entry name" value="Pol/histidinol_Pase-like"/>
</dbReference>
<sequence length="272" mass="30670">MKQGKVDLHIHTSASDGTWTAEEVVKKILENDIKIFAITDHNSVENVEKAKDLASEAGLILIPGVEVDTTYDGGNYHILGYGIDIYNEELLKLLSVNTKIMENKDEESIKFLERKGLNVSLTDYKKYENDNTRGGWKALNYLIDRGICKSTKDFFPLFDGWGNPFDKTEFPSPKEVIEVIKKAGGIPILAHPGAPFYRLEYDAIVPAMFKEGIMGIECYHPENNLEVTKFSIDFCKCNRLFITGGSDCHGTFFTHRSLGKPSIFYDNIVLEL</sequence>
<name>A0A1M6D9I8_9FIRM</name>
<reference evidence="2 3" key="1">
    <citation type="submission" date="2016-11" db="EMBL/GenBank/DDBJ databases">
        <authorList>
            <person name="Jaros S."/>
            <person name="Januszkiewicz K."/>
            <person name="Wedrychowicz H."/>
        </authorList>
    </citation>
    <scope>NUCLEOTIDE SEQUENCE [LARGE SCALE GENOMIC DNA]</scope>
    <source>
        <strain evidence="2 3">DSM 19022</strain>
    </source>
</reference>
<evidence type="ECO:0000313" key="2">
    <source>
        <dbReference type="EMBL" id="SHI69648.1"/>
    </source>
</evidence>